<proteinExistence type="predicted"/>
<evidence type="ECO:0000313" key="2">
    <source>
        <dbReference type="Proteomes" id="UP001157733"/>
    </source>
</evidence>
<gene>
    <name evidence="1" type="ORF">NSPWAT_2484</name>
</gene>
<dbReference type="Proteomes" id="UP001157733">
    <property type="component" value="Chromosome"/>
</dbReference>
<protein>
    <submittedName>
        <fullName evidence="1">Uncharacterized protein</fullName>
    </submittedName>
</protein>
<reference evidence="1 2" key="1">
    <citation type="submission" date="2022-09" db="EMBL/GenBank/DDBJ databases">
        <authorList>
            <person name="Kop L."/>
        </authorList>
    </citation>
    <scope>NUCLEOTIDE SEQUENCE [LARGE SCALE GENOMIC DNA]</scope>
    <source>
        <strain evidence="1 2">347</strain>
    </source>
</reference>
<organism evidence="1 2">
    <name type="scientific">Nitrospina watsonii</name>
    <dbReference type="NCBI Taxonomy" id="1323948"/>
    <lineage>
        <taxon>Bacteria</taxon>
        <taxon>Pseudomonadati</taxon>
        <taxon>Nitrospinota/Tectimicrobiota group</taxon>
        <taxon>Nitrospinota</taxon>
        <taxon>Nitrospinia</taxon>
        <taxon>Nitrospinales</taxon>
        <taxon>Nitrospinaceae</taxon>
        <taxon>Nitrospina</taxon>
    </lineage>
</organism>
<dbReference type="EMBL" id="OX336137">
    <property type="protein sequence ID" value="CAI2719340.1"/>
    <property type="molecule type" value="Genomic_DNA"/>
</dbReference>
<evidence type="ECO:0000313" key="1">
    <source>
        <dbReference type="EMBL" id="CAI2719340.1"/>
    </source>
</evidence>
<name>A0ABM9HH39_9BACT</name>
<sequence>MDKAVHCVSFLAKDKRISMADILTQGVKPPRLPIRQDSGCVRRLLPLQLRDSAGFAPDFPDKEII</sequence>
<accession>A0ABM9HH39</accession>
<keyword evidence="2" id="KW-1185">Reference proteome</keyword>